<dbReference type="EMBL" id="JAYXHS010000002">
    <property type="protein sequence ID" value="MEC5386005.1"/>
    <property type="molecule type" value="Genomic_DNA"/>
</dbReference>
<comment type="caution">
    <text evidence="3">The sequence shown here is derived from an EMBL/GenBank/DDBJ whole genome shotgun (WGS) entry which is preliminary data.</text>
</comment>
<dbReference type="InterPro" id="IPR053135">
    <property type="entry name" value="AKR2_Oxidoreductase"/>
</dbReference>
<dbReference type="RefSeq" id="WP_327598986.1">
    <property type="nucleotide sequence ID" value="NZ_JAYXHS010000002.1"/>
</dbReference>
<organism evidence="3 4">
    <name type="scientific">Uliginosibacterium silvisoli</name>
    <dbReference type="NCBI Taxonomy" id="3114758"/>
    <lineage>
        <taxon>Bacteria</taxon>
        <taxon>Pseudomonadati</taxon>
        <taxon>Pseudomonadota</taxon>
        <taxon>Betaproteobacteria</taxon>
        <taxon>Rhodocyclales</taxon>
        <taxon>Zoogloeaceae</taxon>
        <taxon>Uliginosibacterium</taxon>
    </lineage>
</organism>
<sequence>MRCRSNGRRSFLAQLPALAALASTLPASAARAAEPAAAGTLIRKAIPSSGELIPVVGLGTARSYEDASGEAELAPLRATLKTFGETGGTVIDTAPSYGRAESLVGSLVEGLGIRASLFLSTKIGTTGRDAGLAQLENSFRQLRTNRIDLVSVHNLQDTTNQLALLREFKQAGRIRYVGMTTSFDRQYEAFESFMKRETLDFVQVDYALDNRDAAQRLIPLAKERGMAVMINLPFGRSRLFNAVKGKALPDWSAEFDCKSWAQFFLKYLVSHEAVTCVVPGMAKPEYVVDNLAAATGRLPDAAMRRRMEAYIDGI</sequence>
<dbReference type="CDD" id="cd19095">
    <property type="entry name" value="AKR_PA4992-like"/>
    <property type="match status" value="1"/>
</dbReference>
<protein>
    <submittedName>
        <fullName evidence="3">Aldo/keto reductase</fullName>
    </submittedName>
</protein>
<keyword evidence="4" id="KW-1185">Reference proteome</keyword>
<gene>
    <name evidence="3" type="ORF">VVD49_09730</name>
</gene>
<dbReference type="PANTHER" id="PTHR43312:SF1">
    <property type="entry name" value="NADP-DEPENDENT OXIDOREDUCTASE DOMAIN-CONTAINING PROTEIN"/>
    <property type="match status" value="1"/>
</dbReference>
<keyword evidence="1" id="KW-0732">Signal</keyword>
<dbReference type="InterPro" id="IPR006311">
    <property type="entry name" value="TAT_signal"/>
</dbReference>
<reference evidence="3 4" key="1">
    <citation type="submission" date="2024-01" db="EMBL/GenBank/DDBJ databases">
        <title>Uliginosibacterium soil sp. nov.</title>
        <authorList>
            <person name="Lv Y."/>
        </authorList>
    </citation>
    <scope>NUCLEOTIDE SEQUENCE [LARGE SCALE GENOMIC DNA]</scope>
    <source>
        <strain evidence="3 4">H3</strain>
    </source>
</reference>
<name>A0ABU6K2X1_9RHOO</name>
<feature type="domain" description="NADP-dependent oxidoreductase" evidence="2">
    <location>
        <begin position="56"/>
        <end position="305"/>
    </location>
</feature>
<evidence type="ECO:0000256" key="1">
    <source>
        <dbReference type="SAM" id="SignalP"/>
    </source>
</evidence>
<dbReference type="Gene3D" id="3.20.20.100">
    <property type="entry name" value="NADP-dependent oxidoreductase domain"/>
    <property type="match status" value="1"/>
</dbReference>
<proteinExistence type="predicted"/>
<dbReference type="InterPro" id="IPR036812">
    <property type="entry name" value="NAD(P)_OxRdtase_dom_sf"/>
</dbReference>
<dbReference type="PANTHER" id="PTHR43312">
    <property type="entry name" value="D-THREO-ALDOSE 1-DEHYDROGENASE"/>
    <property type="match status" value="1"/>
</dbReference>
<evidence type="ECO:0000313" key="3">
    <source>
        <dbReference type="EMBL" id="MEC5386005.1"/>
    </source>
</evidence>
<dbReference type="PROSITE" id="PS51318">
    <property type="entry name" value="TAT"/>
    <property type="match status" value="1"/>
</dbReference>
<feature type="signal peptide" evidence="1">
    <location>
        <begin position="1"/>
        <end position="29"/>
    </location>
</feature>
<feature type="chain" id="PRO_5047298952" evidence="1">
    <location>
        <begin position="30"/>
        <end position="314"/>
    </location>
</feature>
<evidence type="ECO:0000313" key="4">
    <source>
        <dbReference type="Proteomes" id="UP001331561"/>
    </source>
</evidence>
<accession>A0ABU6K2X1</accession>
<dbReference type="Proteomes" id="UP001331561">
    <property type="component" value="Unassembled WGS sequence"/>
</dbReference>
<dbReference type="SUPFAM" id="SSF51430">
    <property type="entry name" value="NAD(P)-linked oxidoreductase"/>
    <property type="match status" value="1"/>
</dbReference>
<evidence type="ECO:0000259" key="2">
    <source>
        <dbReference type="Pfam" id="PF00248"/>
    </source>
</evidence>
<dbReference type="InterPro" id="IPR023210">
    <property type="entry name" value="NADP_OxRdtase_dom"/>
</dbReference>
<dbReference type="Pfam" id="PF00248">
    <property type="entry name" value="Aldo_ket_red"/>
    <property type="match status" value="1"/>
</dbReference>